<comment type="caution">
    <text evidence="1">The sequence shown here is derived from an EMBL/GenBank/DDBJ whole genome shotgun (WGS) entry which is preliminary data.</text>
</comment>
<proteinExistence type="predicted"/>
<reference evidence="1" key="2">
    <citation type="submission" date="2020-11" db="EMBL/GenBank/DDBJ databases">
        <authorList>
            <person name="McCartney M.A."/>
            <person name="Auch B."/>
            <person name="Kono T."/>
            <person name="Mallez S."/>
            <person name="Becker A."/>
            <person name="Gohl D.M."/>
            <person name="Silverstein K.A.T."/>
            <person name="Koren S."/>
            <person name="Bechman K.B."/>
            <person name="Herman A."/>
            <person name="Abrahante J.E."/>
            <person name="Garbe J."/>
        </authorList>
    </citation>
    <scope>NUCLEOTIDE SEQUENCE</scope>
    <source>
        <strain evidence="1">Duluth1</strain>
        <tissue evidence="1">Whole animal</tissue>
    </source>
</reference>
<evidence type="ECO:0000313" key="1">
    <source>
        <dbReference type="EMBL" id="KAH3878939.1"/>
    </source>
</evidence>
<sequence length="149" mass="16395">MGLQTSLLRGKTTSFTRCLILTSSVPEKNVTQLQHRQYISTGPSVSCATTEAKDEAPQREIEVTTVRHADICCFSLNSNISSSSSSSKSSNNTHNSTINSAIAELFQMSRITQNHSVPSNEIISCHLDLTTVHTWESGLRSHQLKCSRQ</sequence>
<dbReference type="AlphaFoldDB" id="A0A9D4RS46"/>
<evidence type="ECO:0000313" key="2">
    <source>
        <dbReference type="Proteomes" id="UP000828390"/>
    </source>
</evidence>
<keyword evidence="2" id="KW-1185">Reference proteome</keyword>
<gene>
    <name evidence="1" type="ORF">DPMN_002840</name>
</gene>
<protein>
    <submittedName>
        <fullName evidence="1">Uncharacterized protein</fullName>
    </submittedName>
</protein>
<accession>A0A9D4RS46</accession>
<organism evidence="1 2">
    <name type="scientific">Dreissena polymorpha</name>
    <name type="common">Zebra mussel</name>
    <name type="synonym">Mytilus polymorpha</name>
    <dbReference type="NCBI Taxonomy" id="45954"/>
    <lineage>
        <taxon>Eukaryota</taxon>
        <taxon>Metazoa</taxon>
        <taxon>Spiralia</taxon>
        <taxon>Lophotrochozoa</taxon>
        <taxon>Mollusca</taxon>
        <taxon>Bivalvia</taxon>
        <taxon>Autobranchia</taxon>
        <taxon>Heteroconchia</taxon>
        <taxon>Euheterodonta</taxon>
        <taxon>Imparidentia</taxon>
        <taxon>Neoheterodontei</taxon>
        <taxon>Myida</taxon>
        <taxon>Dreissenoidea</taxon>
        <taxon>Dreissenidae</taxon>
        <taxon>Dreissena</taxon>
    </lineage>
</organism>
<dbReference type="Proteomes" id="UP000828390">
    <property type="component" value="Unassembled WGS sequence"/>
</dbReference>
<reference evidence="1" key="1">
    <citation type="journal article" date="2019" name="bioRxiv">
        <title>The Genome of the Zebra Mussel, Dreissena polymorpha: A Resource for Invasive Species Research.</title>
        <authorList>
            <person name="McCartney M.A."/>
            <person name="Auch B."/>
            <person name="Kono T."/>
            <person name="Mallez S."/>
            <person name="Zhang Y."/>
            <person name="Obille A."/>
            <person name="Becker A."/>
            <person name="Abrahante J.E."/>
            <person name="Garbe J."/>
            <person name="Badalamenti J.P."/>
            <person name="Herman A."/>
            <person name="Mangelson H."/>
            <person name="Liachko I."/>
            <person name="Sullivan S."/>
            <person name="Sone E.D."/>
            <person name="Koren S."/>
            <person name="Silverstein K.A.T."/>
            <person name="Beckman K.B."/>
            <person name="Gohl D.M."/>
        </authorList>
    </citation>
    <scope>NUCLEOTIDE SEQUENCE</scope>
    <source>
        <strain evidence="1">Duluth1</strain>
        <tissue evidence="1">Whole animal</tissue>
    </source>
</reference>
<dbReference type="EMBL" id="JAIWYP010000001">
    <property type="protein sequence ID" value="KAH3878939.1"/>
    <property type="molecule type" value="Genomic_DNA"/>
</dbReference>
<name>A0A9D4RS46_DREPO</name>